<sequence length="417" mass="44036">MKSGPCAIAVAALLCGAPPVLAADDAVAVRVELTHQDPGRFNRPLVTVSVCMQQPEPGGKGCVEVPNVLLDTGSTGLLLRRSALRALDGLTPPGKYEYAYCARFANAVVWGAVERAWVGLGDRHTDAPIAIALFDWQLEGPPVGCRPRAGAGSIDAVPEGINGILGVAPLRNTCSKYADGVCPTSDDLAPYFERRPTNDDPFGFGEWAGVQPPPAFELSNPVASLPSKSNDGVVLRMDPIDATALKSGVASGTLFLGVERWTDKLFERTPDRIPLRAAPPLDAAIAMPDLALTRVRAWLDTGSADIVAPAQYDPQPQSASAVPSLQLPVFFACCGDDKPKKRSGPYFVDVAKTGSAAIDGRPPHAQATSFEGKDVLLLGMPFFYGRTIAFVLPEDPLSVSDRTPEPGYLLISGGPVE</sequence>
<name>A0A1J5QZB3_9ZZZZ</name>
<comment type="caution">
    <text evidence="1">The sequence shown here is derived from an EMBL/GenBank/DDBJ whole genome shotgun (WGS) entry which is preliminary data.</text>
</comment>
<organism evidence="1">
    <name type="scientific">mine drainage metagenome</name>
    <dbReference type="NCBI Taxonomy" id="410659"/>
    <lineage>
        <taxon>unclassified sequences</taxon>
        <taxon>metagenomes</taxon>
        <taxon>ecological metagenomes</taxon>
    </lineage>
</organism>
<protein>
    <submittedName>
        <fullName evidence="1">Uncharacterized protein</fullName>
    </submittedName>
</protein>
<evidence type="ECO:0000313" key="1">
    <source>
        <dbReference type="EMBL" id="OIQ89062.1"/>
    </source>
</evidence>
<reference evidence="1" key="1">
    <citation type="submission" date="2016-10" db="EMBL/GenBank/DDBJ databases">
        <title>Sequence of Gallionella enrichment culture.</title>
        <authorList>
            <person name="Poehlein A."/>
            <person name="Muehling M."/>
            <person name="Daniel R."/>
        </authorList>
    </citation>
    <scope>NUCLEOTIDE SEQUENCE</scope>
</reference>
<accession>A0A1J5QZB3</accession>
<dbReference type="AlphaFoldDB" id="A0A1J5QZB3"/>
<proteinExistence type="predicted"/>
<dbReference type="EMBL" id="MLJW01000346">
    <property type="protein sequence ID" value="OIQ89062.1"/>
    <property type="molecule type" value="Genomic_DNA"/>
</dbReference>
<dbReference type="InterPro" id="IPR021847">
    <property type="entry name" value="DUF3443"/>
</dbReference>
<dbReference type="Pfam" id="PF11925">
    <property type="entry name" value="DUF3443"/>
    <property type="match status" value="1"/>
</dbReference>
<gene>
    <name evidence="1" type="ORF">GALL_290530</name>
</gene>